<protein>
    <recommendedName>
        <fullName evidence="1">Metallo-beta-lactamase domain-containing protein</fullName>
    </recommendedName>
</protein>
<dbReference type="OrthoDB" id="3190691at2"/>
<dbReference type="SMART" id="SM00849">
    <property type="entry name" value="Lactamase_B"/>
    <property type="match status" value="1"/>
</dbReference>
<dbReference type="Pfam" id="PF13483">
    <property type="entry name" value="Lactamase_B_3"/>
    <property type="match status" value="1"/>
</dbReference>
<dbReference type="EMBL" id="CAJB01000007">
    <property type="protein sequence ID" value="CCH76071.1"/>
    <property type="molecule type" value="Genomic_DNA"/>
</dbReference>
<accession>A0A077LT14</accession>
<evidence type="ECO:0000313" key="2">
    <source>
        <dbReference type="EMBL" id="CCH76071.1"/>
    </source>
</evidence>
<gene>
    <name evidence="2" type="ORF">BN12_1040006</name>
</gene>
<dbReference type="InterPro" id="IPR050114">
    <property type="entry name" value="UPF0173_UPF0282_UlaG_hydrolase"/>
</dbReference>
<dbReference type="Proteomes" id="UP000035721">
    <property type="component" value="Unassembled WGS sequence"/>
</dbReference>
<name>A0A077LT14_9MICO</name>
<dbReference type="PANTHER" id="PTHR43546:SF3">
    <property type="entry name" value="UPF0173 METAL-DEPENDENT HYDROLASE MJ1163"/>
    <property type="match status" value="1"/>
</dbReference>
<keyword evidence="3" id="KW-1185">Reference proteome</keyword>
<sequence length="217" mass="22626">MRLTHLGHAALLVEVADVRILVDPGTLAPGWETLTGLDAVLVTHQHPDHLDVDRLPVLLRANPGAALIVDPGSAEVLREKGIDAVAHDGSARAVGDVGVHPVGELHAVINEAIPRIPNIGVRLTAAGEPTLYVTGDALDGEPGDVDIVAFAVAAPWCASKETTAFLKRLDPPVAVPVHDGIVSPAGRQIYVQHATSFGGEHTRMLDLAGRGATTVDL</sequence>
<evidence type="ECO:0000259" key="1">
    <source>
        <dbReference type="SMART" id="SM00849"/>
    </source>
</evidence>
<evidence type="ECO:0000313" key="3">
    <source>
        <dbReference type="Proteomes" id="UP000035721"/>
    </source>
</evidence>
<dbReference type="RefSeq" id="WP_048552730.1">
    <property type="nucleotide sequence ID" value="NZ_HF570958.1"/>
</dbReference>
<comment type="caution">
    <text evidence="2">The sequence shown here is derived from an EMBL/GenBank/DDBJ whole genome shotgun (WGS) entry which is preliminary data.</text>
</comment>
<dbReference type="InterPro" id="IPR001279">
    <property type="entry name" value="Metallo-B-lactamas"/>
</dbReference>
<dbReference type="InterPro" id="IPR036866">
    <property type="entry name" value="RibonucZ/Hydroxyglut_hydro"/>
</dbReference>
<reference evidence="2 3" key="1">
    <citation type="journal article" date="2013" name="ISME J.">
        <title>A metabolic model for members of the genus Tetrasphaera involved in enhanced biological phosphorus removal.</title>
        <authorList>
            <person name="Kristiansen R."/>
            <person name="Nguyen H.T.T."/>
            <person name="Saunders A.M."/>
            <person name="Nielsen J.L."/>
            <person name="Wimmer R."/>
            <person name="Le V.Q."/>
            <person name="McIlroy S.J."/>
            <person name="Petrovski S."/>
            <person name="Seviour R.J."/>
            <person name="Calteau A."/>
            <person name="Nielsen K.L."/>
            <person name="Nielsen P.H."/>
        </authorList>
    </citation>
    <scope>NUCLEOTIDE SEQUENCE [LARGE SCALE GENOMIC DNA]</scope>
    <source>
        <strain evidence="2 3">T1-X7</strain>
    </source>
</reference>
<dbReference type="STRING" id="1194083.BN12_1040006"/>
<feature type="domain" description="Metallo-beta-lactamase" evidence="1">
    <location>
        <begin position="7"/>
        <end position="178"/>
    </location>
</feature>
<dbReference type="AlphaFoldDB" id="A0A077LT14"/>
<dbReference type="SUPFAM" id="SSF56281">
    <property type="entry name" value="Metallo-hydrolase/oxidoreductase"/>
    <property type="match status" value="1"/>
</dbReference>
<dbReference type="PANTHER" id="PTHR43546">
    <property type="entry name" value="UPF0173 METAL-DEPENDENT HYDROLASE MJ1163-RELATED"/>
    <property type="match status" value="1"/>
</dbReference>
<dbReference type="Gene3D" id="3.60.15.10">
    <property type="entry name" value="Ribonuclease Z/Hydroxyacylglutathione hydrolase-like"/>
    <property type="match status" value="1"/>
</dbReference>
<proteinExistence type="predicted"/>
<organism evidence="2 3">
    <name type="scientific">Nostocoides japonicum T1-X7</name>
    <dbReference type="NCBI Taxonomy" id="1194083"/>
    <lineage>
        <taxon>Bacteria</taxon>
        <taxon>Bacillati</taxon>
        <taxon>Actinomycetota</taxon>
        <taxon>Actinomycetes</taxon>
        <taxon>Micrococcales</taxon>
        <taxon>Intrasporangiaceae</taxon>
        <taxon>Nostocoides</taxon>
    </lineage>
</organism>